<feature type="domain" description="Beta-ketoacyl-[acyl-carrier-protein] synthase III N-terminal" evidence="15">
    <location>
        <begin position="109"/>
        <end position="188"/>
    </location>
</feature>
<dbReference type="GO" id="GO:0005737">
    <property type="term" value="C:cytoplasm"/>
    <property type="evidence" value="ECO:0007669"/>
    <property type="project" value="UniProtKB-SubCell"/>
</dbReference>
<evidence type="ECO:0000256" key="2">
    <source>
        <dbReference type="ARBA" id="ARBA00008642"/>
    </source>
</evidence>
<dbReference type="UniPathway" id="UPA00094"/>
<feature type="active site" evidence="13">
    <location>
        <position position="286"/>
    </location>
</feature>
<keyword evidence="7 13" id="KW-0276">Fatty acid metabolism</keyword>
<dbReference type="EC" id="2.3.1.180" evidence="3 13"/>
<protein>
    <recommendedName>
        <fullName evidence="3 13">Beta-ketoacyl-[acyl-carrier-protein] synthase III</fullName>
        <shortName evidence="13">Beta-ketoacyl-ACP synthase III</shortName>
        <shortName evidence="13">KAS III</shortName>
        <ecNumber evidence="3 13">2.3.1.180</ecNumber>
    </recommendedName>
    <alternativeName>
        <fullName evidence="13">3-oxoacyl-[acyl-carrier-protein] synthase 3</fullName>
    </alternativeName>
    <alternativeName>
        <fullName evidence="13">3-oxoacyl-[acyl-carrier-protein] synthase III</fullName>
    </alternativeName>
</protein>
<evidence type="ECO:0000256" key="8">
    <source>
        <dbReference type="ARBA" id="ARBA00023098"/>
    </source>
</evidence>
<evidence type="ECO:0000256" key="6">
    <source>
        <dbReference type="ARBA" id="ARBA00022679"/>
    </source>
</evidence>
<evidence type="ECO:0000259" key="14">
    <source>
        <dbReference type="Pfam" id="PF08541"/>
    </source>
</evidence>
<name>A0A7R6SYH4_9BACT</name>
<dbReference type="AlphaFoldDB" id="A0A7R6SYH4"/>
<evidence type="ECO:0000256" key="9">
    <source>
        <dbReference type="ARBA" id="ARBA00023160"/>
    </source>
</evidence>
<dbReference type="PANTHER" id="PTHR34069:SF2">
    <property type="entry name" value="BETA-KETOACYL-[ACYL-CARRIER-PROTEIN] SYNTHASE III"/>
    <property type="match status" value="1"/>
</dbReference>
<proteinExistence type="inferred from homology"/>
<evidence type="ECO:0000313" key="17">
    <source>
        <dbReference type="Proteomes" id="UP000595564"/>
    </source>
</evidence>
<keyword evidence="9 13" id="KW-0275">Fatty acid biosynthesis</keyword>
<comment type="pathway">
    <text evidence="1 13">Lipid metabolism; fatty acid biosynthesis.</text>
</comment>
<evidence type="ECO:0000256" key="11">
    <source>
        <dbReference type="ARBA" id="ARBA00023315"/>
    </source>
</evidence>
<comment type="function">
    <text evidence="13">Catalyzes the condensation reaction of fatty acid synthesis by the addition to an acyl acceptor of two carbons from malonyl-ACP. Catalyzes the first condensation reaction which initiates fatty acid synthesis and may therefore play a role in governing the total rate of fatty acid production. Possesses both acetoacetyl-ACP synthase and acetyl transacylase activities. Its substrate specificity determines the biosynthesis of branched-chain and/or straight-chain of fatty acids.</text>
</comment>
<dbReference type="GO" id="GO:0044550">
    <property type="term" value="P:secondary metabolite biosynthetic process"/>
    <property type="evidence" value="ECO:0007669"/>
    <property type="project" value="TreeGrafter"/>
</dbReference>
<comment type="similarity">
    <text evidence="2 13">Belongs to the thiolase-like superfamily. FabH family.</text>
</comment>
<dbReference type="SUPFAM" id="SSF53901">
    <property type="entry name" value="Thiolase-like"/>
    <property type="match status" value="1"/>
</dbReference>
<dbReference type="Gene3D" id="3.40.47.10">
    <property type="match status" value="1"/>
</dbReference>
<dbReference type="FunFam" id="3.40.47.10:FF:000004">
    <property type="entry name" value="3-oxoacyl-[acyl-carrier-protein] synthase 3"/>
    <property type="match status" value="1"/>
</dbReference>
<evidence type="ECO:0000313" key="16">
    <source>
        <dbReference type="EMBL" id="BBB32566.1"/>
    </source>
</evidence>
<dbReference type="PANTHER" id="PTHR34069">
    <property type="entry name" value="3-OXOACYL-[ACYL-CARRIER-PROTEIN] SYNTHASE 3"/>
    <property type="match status" value="1"/>
</dbReference>
<comment type="subcellular location">
    <subcellularLocation>
        <location evidence="13">Cytoplasm</location>
    </subcellularLocation>
</comment>
<evidence type="ECO:0000256" key="4">
    <source>
        <dbReference type="ARBA" id="ARBA00022490"/>
    </source>
</evidence>
<evidence type="ECO:0000256" key="10">
    <source>
        <dbReference type="ARBA" id="ARBA00023268"/>
    </source>
</evidence>
<evidence type="ECO:0000256" key="12">
    <source>
        <dbReference type="ARBA" id="ARBA00051096"/>
    </source>
</evidence>
<keyword evidence="10 13" id="KW-0511">Multifunctional enzyme</keyword>
<evidence type="ECO:0000256" key="7">
    <source>
        <dbReference type="ARBA" id="ARBA00022832"/>
    </source>
</evidence>
<keyword evidence="5 13" id="KW-0444">Lipid biosynthesis</keyword>
<keyword evidence="8 13" id="KW-0443">Lipid metabolism</keyword>
<dbReference type="RefSeq" id="WP_201328921.1">
    <property type="nucleotide sequence ID" value="NZ_AP017470.1"/>
</dbReference>
<evidence type="ECO:0000256" key="13">
    <source>
        <dbReference type="HAMAP-Rule" id="MF_01815"/>
    </source>
</evidence>
<dbReference type="Pfam" id="PF08545">
    <property type="entry name" value="ACP_syn_III"/>
    <property type="match status" value="1"/>
</dbReference>
<dbReference type="Proteomes" id="UP000595564">
    <property type="component" value="Chromosome"/>
</dbReference>
<keyword evidence="17" id="KW-1185">Reference proteome</keyword>
<sequence length="331" mass="36490">MGKIKAVVTATGSFFPERVVDNHFFESYLDTSDEWITTRTGIKTRRFLEDGKATSDMAVEAAKVALNRRGLSPEDVECIIVCTVTADMHFPQTACLVQDKLGAKNAWGFDLSAACSSFVFGYVTACNLIETGRFKNVLLIGADKCSSFINMQDRNTCVLFGDGAGAFLVEGKEESEYGFIDCDLHVDGSGGKYLYMPAGGSLKPASEETVKNKEHYVFQEGREVFKRAVVKMPESTKAVLEKTGLSVEDIDWLVPHQANMRIIESVAKRLKIDKEKVMINIHKYGNTTAATIPTCIDEYYIEGKLKKGQTVVITSFGAGFTWGAALFKWGI</sequence>
<dbReference type="KEGG" id="thyd:TTHT_1026"/>
<keyword evidence="6 13" id="KW-0808">Transferase</keyword>
<evidence type="ECO:0000256" key="3">
    <source>
        <dbReference type="ARBA" id="ARBA00012333"/>
    </source>
</evidence>
<comment type="subunit">
    <text evidence="13">Homodimer.</text>
</comment>
<dbReference type="InterPro" id="IPR013751">
    <property type="entry name" value="ACP_syn_III_N"/>
</dbReference>
<reference evidence="16 17" key="1">
    <citation type="journal article" date="2012" name="Extremophiles">
        <title>Thermotomaculum hydrothermale gen. nov., sp. nov., a novel heterotrophic thermophile within the phylum Acidobacteria from a deep-sea hydrothermal vent chimney in the Southern Okinawa Trough.</title>
        <authorList>
            <person name="Izumi H."/>
            <person name="Nunoura T."/>
            <person name="Miyazaki M."/>
            <person name="Mino S."/>
            <person name="Toki T."/>
            <person name="Takai K."/>
            <person name="Sako Y."/>
            <person name="Sawabe T."/>
            <person name="Nakagawa S."/>
        </authorList>
    </citation>
    <scope>NUCLEOTIDE SEQUENCE [LARGE SCALE GENOMIC DNA]</scope>
    <source>
        <strain evidence="16 17">AC55</strain>
    </source>
</reference>
<keyword evidence="4 13" id="KW-0963">Cytoplasm</keyword>
<comment type="catalytic activity">
    <reaction evidence="12">
        <text>malonyl-[ACP] + acetyl-CoA + H(+) = 3-oxobutanoyl-[ACP] + CO2 + CoA</text>
        <dbReference type="Rhea" id="RHEA:12080"/>
        <dbReference type="Rhea" id="RHEA-COMP:9623"/>
        <dbReference type="Rhea" id="RHEA-COMP:9625"/>
        <dbReference type="ChEBI" id="CHEBI:15378"/>
        <dbReference type="ChEBI" id="CHEBI:16526"/>
        <dbReference type="ChEBI" id="CHEBI:57287"/>
        <dbReference type="ChEBI" id="CHEBI:57288"/>
        <dbReference type="ChEBI" id="CHEBI:78449"/>
        <dbReference type="ChEBI" id="CHEBI:78450"/>
        <dbReference type="EC" id="2.3.1.180"/>
    </reaction>
    <physiologicalReaction direction="left-to-right" evidence="12">
        <dbReference type="Rhea" id="RHEA:12081"/>
    </physiologicalReaction>
</comment>
<dbReference type="GO" id="GO:0033818">
    <property type="term" value="F:beta-ketoacyl-acyl-carrier-protein synthase III activity"/>
    <property type="evidence" value="ECO:0007669"/>
    <property type="project" value="UniProtKB-UniRule"/>
</dbReference>
<evidence type="ECO:0000256" key="5">
    <source>
        <dbReference type="ARBA" id="ARBA00022516"/>
    </source>
</evidence>
<evidence type="ECO:0000256" key="1">
    <source>
        <dbReference type="ARBA" id="ARBA00005194"/>
    </source>
</evidence>
<dbReference type="NCBIfam" id="NF006829">
    <property type="entry name" value="PRK09352.1"/>
    <property type="match status" value="1"/>
</dbReference>
<evidence type="ECO:0000259" key="15">
    <source>
        <dbReference type="Pfam" id="PF08545"/>
    </source>
</evidence>
<dbReference type="NCBIfam" id="TIGR00747">
    <property type="entry name" value="fabH"/>
    <property type="match status" value="1"/>
</dbReference>
<dbReference type="CDD" id="cd00830">
    <property type="entry name" value="KAS_III"/>
    <property type="match status" value="1"/>
</dbReference>
<feature type="active site" evidence="13">
    <location>
        <position position="115"/>
    </location>
</feature>
<dbReference type="Pfam" id="PF08541">
    <property type="entry name" value="ACP_syn_III_C"/>
    <property type="match status" value="1"/>
</dbReference>
<feature type="active site" evidence="13">
    <location>
        <position position="256"/>
    </location>
</feature>
<feature type="region of interest" description="ACP-binding" evidence="13">
    <location>
        <begin position="257"/>
        <end position="261"/>
    </location>
</feature>
<dbReference type="EMBL" id="AP017470">
    <property type="protein sequence ID" value="BBB32566.1"/>
    <property type="molecule type" value="Genomic_DNA"/>
</dbReference>
<dbReference type="GO" id="GO:0006633">
    <property type="term" value="P:fatty acid biosynthetic process"/>
    <property type="evidence" value="ECO:0007669"/>
    <property type="project" value="UniProtKB-UniRule"/>
</dbReference>
<gene>
    <name evidence="13 16" type="primary">fabH</name>
    <name evidence="16" type="ORF">TTHT_1026</name>
</gene>
<organism evidence="16 17">
    <name type="scientific">Thermotomaculum hydrothermale</name>
    <dbReference type="NCBI Taxonomy" id="981385"/>
    <lineage>
        <taxon>Bacteria</taxon>
        <taxon>Pseudomonadati</taxon>
        <taxon>Acidobacteriota</taxon>
        <taxon>Holophagae</taxon>
        <taxon>Thermotomaculales</taxon>
        <taxon>Thermotomaculaceae</taxon>
        <taxon>Thermotomaculum</taxon>
    </lineage>
</organism>
<keyword evidence="11 13" id="KW-0012">Acyltransferase</keyword>
<dbReference type="InterPro" id="IPR004655">
    <property type="entry name" value="FabH"/>
</dbReference>
<dbReference type="InterPro" id="IPR016039">
    <property type="entry name" value="Thiolase-like"/>
</dbReference>
<dbReference type="InterPro" id="IPR013747">
    <property type="entry name" value="ACP_syn_III_C"/>
</dbReference>
<dbReference type="GO" id="GO:0004315">
    <property type="term" value="F:3-oxoacyl-[acyl-carrier-protein] synthase activity"/>
    <property type="evidence" value="ECO:0007669"/>
    <property type="project" value="InterPro"/>
</dbReference>
<dbReference type="HAMAP" id="MF_01815">
    <property type="entry name" value="FabH"/>
    <property type="match status" value="1"/>
</dbReference>
<feature type="domain" description="Beta-ketoacyl-[acyl-carrier-protein] synthase III C-terminal" evidence="14">
    <location>
        <begin position="240"/>
        <end position="329"/>
    </location>
</feature>
<accession>A0A7R6SYH4</accession>
<comment type="domain">
    <text evidence="13">The last Arg residue of the ACP-binding site is essential for the weak association between ACP/AcpP and FabH.</text>
</comment>